<accession>A0ABW3BZ14</accession>
<dbReference type="RefSeq" id="WP_381485461.1">
    <property type="nucleotide sequence ID" value="NZ_JBHTIK010000001.1"/>
</dbReference>
<proteinExistence type="predicted"/>
<keyword evidence="2" id="KW-1185">Reference proteome</keyword>
<sequence>MSYIYLKLADLKNRARRIAREDGVPRQQAHDLAAQRGGYQNYAHALRLLPDGNVPKRVAVEIRQRWREREPRRWGDASFSIALASPLDDLLRPHQLVEYLGGCEIAGPATLVSNGIMRDLDETRIDIGKIARTLQFIDATALRPSRAKRIYPKSSWHNRPPIADHDHGWYDAEAGVHVLSTEPYRDDAATVPEQLAWNDKWGWATLPVAWGSIYGFGTSLYLLCPKAYLPRLREKAARLEAGSVAVFTDEIKDRFLRAAV</sequence>
<name>A0ABW3BZ14_SPHXN</name>
<dbReference type="Proteomes" id="UP001597124">
    <property type="component" value="Unassembled WGS sequence"/>
</dbReference>
<reference evidence="2" key="1">
    <citation type="journal article" date="2019" name="Int. J. Syst. Evol. Microbiol.">
        <title>The Global Catalogue of Microorganisms (GCM) 10K type strain sequencing project: providing services to taxonomists for standard genome sequencing and annotation.</title>
        <authorList>
            <consortium name="The Broad Institute Genomics Platform"/>
            <consortium name="The Broad Institute Genome Sequencing Center for Infectious Disease"/>
            <person name="Wu L."/>
            <person name="Ma J."/>
        </authorList>
    </citation>
    <scope>NUCLEOTIDE SEQUENCE [LARGE SCALE GENOMIC DNA]</scope>
    <source>
        <strain evidence="2">CCUG 52537</strain>
    </source>
</reference>
<organism evidence="1 2">
    <name type="scientific">Sphingosinicella xenopeptidilytica</name>
    <dbReference type="NCBI Taxonomy" id="364098"/>
    <lineage>
        <taxon>Bacteria</taxon>
        <taxon>Pseudomonadati</taxon>
        <taxon>Pseudomonadota</taxon>
        <taxon>Alphaproteobacteria</taxon>
        <taxon>Sphingomonadales</taxon>
        <taxon>Sphingosinicellaceae</taxon>
        <taxon>Sphingosinicella</taxon>
    </lineage>
</organism>
<protein>
    <submittedName>
        <fullName evidence="1">Uncharacterized protein</fullName>
    </submittedName>
</protein>
<evidence type="ECO:0000313" key="2">
    <source>
        <dbReference type="Proteomes" id="UP001597124"/>
    </source>
</evidence>
<comment type="caution">
    <text evidence="1">The sequence shown here is derived from an EMBL/GenBank/DDBJ whole genome shotgun (WGS) entry which is preliminary data.</text>
</comment>
<dbReference type="EMBL" id="JBHTIK010000001">
    <property type="protein sequence ID" value="MFD0847103.1"/>
    <property type="molecule type" value="Genomic_DNA"/>
</dbReference>
<evidence type="ECO:0000313" key="1">
    <source>
        <dbReference type="EMBL" id="MFD0847103.1"/>
    </source>
</evidence>
<gene>
    <name evidence="1" type="ORF">ACFQ00_02080</name>
</gene>